<dbReference type="AlphaFoldDB" id="A0A151I3K1"/>
<gene>
    <name evidence="1" type="ORF">ALC53_05880</name>
</gene>
<reference evidence="1 2" key="1">
    <citation type="submission" date="2015-09" db="EMBL/GenBank/DDBJ databases">
        <title>Atta colombica WGS genome.</title>
        <authorList>
            <person name="Nygaard S."/>
            <person name="Hu H."/>
            <person name="Boomsma J."/>
            <person name="Zhang G."/>
        </authorList>
    </citation>
    <scope>NUCLEOTIDE SEQUENCE [LARGE SCALE GENOMIC DNA]</scope>
    <source>
        <strain evidence="1">Treedump-2</strain>
        <tissue evidence="1">Whole body</tissue>
    </source>
</reference>
<name>A0A151I3K1_9HYME</name>
<dbReference type="Proteomes" id="UP000078540">
    <property type="component" value="Unassembled WGS sequence"/>
</dbReference>
<organism evidence="1 2">
    <name type="scientific">Atta colombica</name>
    <dbReference type="NCBI Taxonomy" id="520822"/>
    <lineage>
        <taxon>Eukaryota</taxon>
        <taxon>Metazoa</taxon>
        <taxon>Ecdysozoa</taxon>
        <taxon>Arthropoda</taxon>
        <taxon>Hexapoda</taxon>
        <taxon>Insecta</taxon>
        <taxon>Pterygota</taxon>
        <taxon>Neoptera</taxon>
        <taxon>Endopterygota</taxon>
        <taxon>Hymenoptera</taxon>
        <taxon>Apocrita</taxon>
        <taxon>Aculeata</taxon>
        <taxon>Formicoidea</taxon>
        <taxon>Formicidae</taxon>
        <taxon>Myrmicinae</taxon>
        <taxon>Atta</taxon>
    </lineage>
</organism>
<protein>
    <submittedName>
        <fullName evidence="1">Uncharacterized protein</fullName>
    </submittedName>
</protein>
<dbReference type="EMBL" id="KQ976487">
    <property type="protein sequence ID" value="KYM83651.1"/>
    <property type="molecule type" value="Genomic_DNA"/>
</dbReference>
<accession>A0A151I3K1</accession>
<evidence type="ECO:0000313" key="2">
    <source>
        <dbReference type="Proteomes" id="UP000078540"/>
    </source>
</evidence>
<keyword evidence="2" id="KW-1185">Reference proteome</keyword>
<proteinExistence type="predicted"/>
<evidence type="ECO:0000313" key="1">
    <source>
        <dbReference type="EMBL" id="KYM83651.1"/>
    </source>
</evidence>
<sequence>MYSYNEKVDMLLIFGECKRNVKLQFCMPQGGPENPCASMFYNIEKNLRNYREFEKKKRNKPHLSTTADRLLPHLEENSHTSIRAIATETGLSKFCS</sequence>